<evidence type="ECO:0000256" key="3">
    <source>
        <dbReference type="ARBA" id="ARBA00022692"/>
    </source>
</evidence>
<dbReference type="InterPro" id="IPR001594">
    <property type="entry name" value="Palmitoyltrfase_DHHC"/>
</dbReference>
<dbReference type="GO" id="GO:0016020">
    <property type="term" value="C:membrane"/>
    <property type="evidence" value="ECO:0007669"/>
    <property type="project" value="UniProtKB-SubCell"/>
</dbReference>
<evidence type="ECO:0000313" key="10">
    <source>
        <dbReference type="EMBL" id="CAI2387844.1"/>
    </source>
</evidence>
<evidence type="ECO:0000256" key="5">
    <source>
        <dbReference type="ARBA" id="ARBA00023136"/>
    </source>
</evidence>
<evidence type="ECO:0000256" key="2">
    <source>
        <dbReference type="ARBA" id="ARBA00022679"/>
    </source>
</evidence>
<feature type="transmembrane region" description="Helical" evidence="7">
    <location>
        <begin position="127"/>
        <end position="150"/>
    </location>
</feature>
<dbReference type="PANTHER" id="PTHR22883:SF203">
    <property type="entry name" value="PALMITOYLTRANSFERASE"/>
    <property type="match status" value="1"/>
</dbReference>
<keyword evidence="5 7" id="KW-0472">Membrane</keyword>
<dbReference type="Pfam" id="PF01529">
    <property type="entry name" value="DHHC"/>
    <property type="match status" value="1"/>
</dbReference>
<reference evidence="10" key="1">
    <citation type="submission" date="2023-07" db="EMBL/GenBank/DDBJ databases">
        <authorList>
            <consortium name="AG Swart"/>
            <person name="Singh M."/>
            <person name="Singh A."/>
            <person name="Seah K."/>
            <person name="Emmerich C."/>
        </authorList>
    </citation>
    <scope>NUCLEOTIDE SEQUENCE</scope>
    <source>
        <strain evidence="10">DP1</strain>
    </source>
</reference>
<dbReference type="GO" id="GO:0005783">
    <property type="term" value="C:endoplasmic reticulum"/>
    <property type="evidence" value="ECO:0007669"/>
    <property type="project" value="TreeGrafter"/>
</dbReference>
<feature type="compositionally biased region" description="Polar residues" evidence="8">
    <location>
        <begin position="1"/>
        <end position="18"/>
    </location>
</feature>
<sequence length="408" mass="47365">MELSAERNQSFMRSTINLKNEDENPYEESSYDVARRLQNQNLHDSVSTSKFQRRQRSILNLESGNIDMNHLDGNFEREYYNLPQYLDCSPNLDVSDPSPIQMRQPPNLITPKKVNTRKRRKTGCEWPIHYCVFLAWGITLIEAMHIVIVYIPAFMESLGNSIGLTVLILFVILLTFITIFDIVCMVSDPSEPLMYKENVTDEHLYEFECDSCKCYVSERTKHCKICNRCTENFDHHCIWLNNCIGGKNYNYFFLLLSCYCFYTLMYIFCGIYAMCVMIPDLKRKIAIVTTLLTLVIKLLIAGLTYGLLCFHIYLRYKGITTFEFITKKRKQNSRSVLPQNRTLKSDPVFKAARRNLSARHAIRGNSLSNSPHDLGSLKESSMGEEMKFEGSHKVLHTKIHENKVSIQE</sequence>
<evidence type="ECO:0000256" key="6">
    <source>
        <dbReference type="ARBA" id="ARBA00023315"/>
    </source>
</evidence>
<dbReference type="Proteomes" id="UP001295684">
    <property type="component" value="Unassembled WGS sequence"/>
</dbReference>
<dbReference type="EMBL" id="CAMPGE010030327">
    <property type="protein sequence ID" value="CAI2387844.1"/>
    <property type="molecule type" value="Genomic_DNA"/>
</dbReference>
<comment type="domain">
    <text evidence="7">The DHHC domain is required for palmitoyltransferase activity.</text>
</comment>
<gene>
    <name evidence="10" type="ORF">ECRASSUSDP1_LOCUS29478</name>
</gene>
<proteinExistence type="inferred from homology"/>
<accession>A0AAD2DB27</accession>
<dbReference type="PANTHER" id="PTHR22883">
    <property type="entry name" value="ZINC FINGER DHHC DOMAIN CONTAINING PROTEIN"/>
    <property type="match status" value="1"/>
</dbReference>
<evidence type="ECO:0000259" key="9">
    <source>
        <dbReference type="Pfam" id="PF01529"/>
    </source>
</evidence>
<keyword evidence="6 7" id="KW-0012">Acyltransferase</keyword>
<dbReference type="GO" id="GO:0005794">
    <property type="term" value="C:Golgi apparatus"/>
    <property type="evidence" value="ECO:0007669"/>
    <property type="project" value="TreeGrafter"/>
</dbReference>
<evidence type="ECO:0000313" key="11">
    <source>
        <dbReference type="Proteomes" id="UP001295684"/>
    </source>
</evidence>
<dbReference type="GO" id="GO:0019706">
    <property type="term" value="F:protein-cysteine S-palmitoyltransferase activity"/>
    <property type="evidence" value="ECO:0007669"/>
    <property type="project" value="UniProtKB-EC"/>
</dbReference>
<name>A0AAD2DB27_EUPCR</name>
<evidence type="ECO:0000256" key="1">
    <source>
        <dbReference type="ARBA" id="ARBA00004141"/>
    </source>
</evidence>
<evidence type="ECO:0000256" key="7">
    <source>
        <dbReference type="RuleBase" id="RU079119"/>
    </source>
</evidence>
<organism evidence="10 11">
    <name type="scientific">Euplotes crassus</name>
    <dbReference type="NCBI Taxonomy" id="5936"/>
    <lineage>
        <taxon>Eukaryota</taxon>
        <taxon>Sar</taxon>
        <taxon>Alveolata</taxon>
        <taxon>Ciliophora</taxon>
        <taxon>Intramacronucleata</taxon>
        <taxon>Spirotrichea</taxon>
        <taxon>Hypotrichia</taxon>
        <taxon>Euplotida</taxon>
        <taxon>Euplotidae</taxon>
        <taxon>Moneuplotes</taxon>
    </lineage>
</organism>
<keyword evidence="11" id="KW-1185">Reference proteome</keyword>
<dbReference type="PROSITE" id="PS50216">
    <property type="entry name" value="DHHC"/>
    <property type="match status" value="1"/>
</dbReference>
<dbReference type="EC" id="2.3.1.225" evidence="7"/>
<protein>
    <recommendedName>
        <fullName evidence="7">Palmitoyltransferase</fullName>
        <ecNumber evidence="7">2.3.1.225</ecNumber>
    </recommendedName>
</protein>
<comment type="similarity">
    <text evidence="7">Belongs to the DHHC palmitoyltransferase family.</text>
</comment>
<dbReference type="GO" id="GO:0006612">
    <property type="term" value="P:protein targeting to membrane"/>
    <property type="evidence" value="ECO:0007669"/>
    <property type="project" value="TreeGrafter"/>
</dbReference>
<comment type="catalytic activity">
    <reaction evidence="7">
        <text>L-cysteinyl-[protein] + hexadecanoyl-CoA = S-hexadecanoyl-L-cysteinyl-[protein] + CoA</text>
        <dbReference type="Rhea" id="RHEA:36683"/>
        <dbReference type="Rhea" id="RHEA-COMP:10131"/>
        <dbReference type="Rhea" id="RHEA-COMP:11032"/>
        <dbReference type="ChEBI" id="CHEBI:29950"/>
        <dbReference type="ChEBI" id="CHEBI:57287"/>
        <dbReference type="ChEBI" id="CHEBI:57379"/>
        <dbReference type="ChEBI" id="CHEBI:74151"/>
        <dbReference type="EC" id="2.3.1.225"/>
    </reaction>
</comment>
<evidence type="ECO:0000256" key="4">
    <source>
        <dbReference type="ARBA" id="ARBA00022989"/>
    </source>
</evidence>
<feature type="domain" description="Palmitoyltransferase DHHC" evidence="9">
    <location>
        <begin position="209"/>
        <end position="327"/>
    </location>
</feature>
<dbReference type="InterPro" id="IPR039859">
    <property type="entry name" value="PFA4/ZDH16/20/ERF2-like"/>
</dbReference>
<feature type="transmembrane region" description="Helical" evidence="7">
    <location>
        <begin position="251"/>
        <end position="273"/>
    </location>
</feature>
<comment type="caution">
    <text evidence="10">The sequence shown here is derived from an EMBL/GenBank/DDBJ whole genome shotgun (WGS) entry which is preliminary data.</text>
</comment>
<comment type="subcellular location">
    <subcellularLocation>
        <location evidence="1">Membrane</location>
        <topology evidence="1">Multi-pass membrane protein</topology>
    </subcellularLocation>
</comment>
<keyword evidence="2 7" id="KW-0808">Transferase</keyword>
<evidence type="ECO:0000256" key="8">
    <source>
        <dbReference type="SAM" id="MobiDB-lite"/>
    </source>
</evidence>
<dbReference type="AlphaFoldDB" id="A0AAD2DB27"/>
<keyword evidence="3 7" id="KW-0812">Transmembrane</keyword>
<feature type="region of interest" description="Disordered" evidence="8">
    <location>
        <begin position="1"/>
        <end position="28"/>
    </location>
</feature>
<feature type="transmembrane region" description="Helical" evidence="7">
    <location>
        <begin position="162"/>
        <end position="186"/>
    </location>
</feature>
<keyword evidence="4 7" id="KW-1133">Transmembrane helix</keyword>
<feature type="transmembrane region" description="Helical" evidence="7">
    <location>
        <begin position="285"/>
        <end position="308"/>
    </location>
</feature>